<evidence type="ECO:0000256" key="2">
    <source>
        <dbReference type="ARBA" id="ARBA00022723"/>
    </source>
</evidence>
<dbReference type="InterPro" id="IPR036188">
    <property type="entry name" value="FAD/NAD-bd_sf"/>
</dbReference>
<evidence type="ECO:0000256" key="1">
    <source>
        <dbReference type="ARBA" id="ARBA00022485"/>
    </source>
</evidence>
<keyword evidence="3" id="KW-0560">Oxidoreductase</keyword>
<evidence type="ECO:0000313" key="8">
    <source>
        <dbReference type="EMBL" id="KAA5545347.1"/>
    </source>
</evidence>
<dbReference type="SUPFAM" id="SSF51905">
    <property type="entry name" value="FAD/NAD(P)-binding domain"/>
    <property type="match status" value="1"/>
</dbReference>
<dbReference type="Pfam" id="PF25275">
    <property type="entry name" value="Golvesin_C"/>
    <property type="match status" value="1"/>
</dbReference>
<dbReference type="InterPro" id="IPR033803">
    <property type="entry name" value="CBD-like_Golvesin-Xly"/>
</dbReference>
<dbReference type="RefSeq" id="WP_150075617.1">
    <property type="nucleotide sequence ID" value="NZ_VWOX01000003.1"/>
</dbReference>
<name>A0A5M6DCQ6_9BACT</name>
<dbReference type="Pfam" id="PF12831">
    <property type="entry name" value="FAD_oxidored"/>
    <property type="match status" value="1"/>
</dbReference>
<keyword evidence="1" id="KW-0004">4Fe-4S</keyword>
<evidence type="ECO:0000313" key="9">
    <source>
        <dbReference type="Proteomes" id="UP000324479"/>
    </source>
</evidence>
<evidence type="ECO:0000256" key="6">
    <source>
        <dbReference type="SAM" id="MobiDB-lite"/>
    </source>
</evidence>
<evidence type="ECO:0000256" key="3">
    <source>
        <dbReference type="ARBA" id="ARBA00023002"/>
    </source>
</evidence>
<feature type="domain" description="Golvesin/Xly CBD-like" evidence="7">
    <location>
        <begin position="584"/>
        <end position="710"/>
    </location>
</feature>
<comment type="caution">
    <text evidence="8">The sequence shown here is derived from an EMBL/GenBank/DDBJ whole genome shotgun (WGS) entry which is preliminary data.</text>
</comment>
<keyword evidence="4" id="KW-0408">Iron</keyword>
<dbReference type="GO" id="GO:0051539">
    <property type="term" value="F:4 iron, 4 sulfur cluster binding"/>
    <property type="evidence" value="ECO:0007669"/>
    <property type="project" value="UniProtKB-KW"/>
</dbReference>
<dbReference type="AlphaFoldDB" id="A0A5M6DCQ6"/>
<dbReference type="Proteomes" id="UP000324479">
    <property type="component" value="Unassembled WGS sequence"/>
</dbReference>
<dbReference type="EMBL" id="VWOX01000003">
    <property type="protein sequence ID" value="KAA5545347.1"/>
    <property type="molecule type" value="Genomic_DNA"/>
</dbReference>
<proteinExistence type="predicted"/>
<dbReference type="GO" id="GO:0046872">
    <property type="term" value="F:metal ion binding"/>
    <property type="evidence" value="ECO:0007669"/>
    <property type="project" value="UniProtKB-KW"/>
</dbReference>
<keyword evidence="5" id="KW-0411">Iron-sulfur</keyword>
<organism evidence="8 9">
    <name type="scientific">Roseiconus nitratireducens</name>
    <dbReference type="NCBI Taxonomy" id="2605748"/>
    <lineage>
        <taxon>Bacteria</taxon>
        <taxon>Pseudomonadati</taxon>
        <taxon>Planctomycetota</taxon>
        <taxon>Planctomycetia</taxon>
        <taxon>Pirellulales</taxon>
        <taxon>Pirellulaceae</taxon>
        <taxon>Roseiconus</taxon>
    </lineage>
</organism>
<evidence type="ECO:0000256" key="5">
    <source>
        <dbReference type="ARBA" id="ARBA00023014"/>
    </source>
</evidence>
<accession>A0A5M6DCQ6</accession>
<dbReference type="GO" id="GO:0016491">
    <property type="term" value="F:oxidoreductase activity"/>
    <property type="evidence" value="ECO:0007669"/>
    <property type="project" value="UniProtKB-KW"/>
</dbReference>
<dbReference type="PANTHER" id="PTHR43498:SF1">
    <property type="entry name" value="COB--COM HETERODISULFIDE REDUCTASE IRON-SULFUR SUBUNIT A"/>
    <property type="match status" value="1"/>
</dbReference>
<dbReference type="InterPro" id="IPR039650">
    <property type="entry name" value="HdrA-like"/>
</dbReference>
<gene>
    <name evidence="8" type="ORF">FYK55_06745</name>
</gene>
<evidence type="ECO:0000256" key="4">
    <source>
        <dbReference type="ARBA" id="ARBA00023004"/>
    </source>
</evidence>
<dbReference type="PANTHER" id="PTHR43498">
    <property type="entry name" value="FERREDOXIN:COB-COM HETERODISULFIDE REDUCTASE SUBUNIT A"/>
    <property type="match status" value="1"/>
</dbReference>
<feature type="region of interest" description="Disordered" evidence="6">
    <location>
        <begin position="253"/>
        <end position="281"/>
    </location>
</feature>
<evidence type="ECO:0000259" key="7">
    <source>
        <dbReference type="Pfam" id="PF25275"/>
    </source>
</evidence>
<keyword evidence="2" id="KW-0479">Metal-binding</keyword>
<keyword evidence="9" id="KW-1185">Reference proteome</keyword>
<sequence length="714" mass="79322">MHTKSSLSTVGLLRVLCTWARLGVVTGALLSAASGRVLAAEPEGYDVVIYGGTSAAVTAAVQVKQMGRSVVIVCPDKHLGGLTSGGLGWTDTGKKEVIGGLARDFYHRIYQEYQKPETWKWQSQESYGNKGQGNAAIDGENRTQWIFEPHVAEKVFEDYVREYEIPVHRDQWLDRDDGVILENGSIDSIRMLSGASYRGKVFLDATYEGDLMAAAGVPYHVGRESADQYGEQWNGVQTGVLHHEHHFGNLPPISPYNDPDDPTSGVLPRISTDPPGDKGSADHRVQAYCFRMCLTDHPENRVAFTKPDGYDASQYELLARIYQAGWDATFRKFDPIPNHKTDTNNHGPMSTDNIGFNYDYPEASYARRREILREHETYQKGWLYFICTDPRVPEDVRNEMNRWGLAGDEFLDNGNWPHQLYVREARRMIGQFVMTENELRKRRPTPGSVGMGSYSIDSHNVQRYITPEGSVQNEGDIGVSTHGPYEIAFASLVPRRDDCKNLLVPVCVSSSHIAFGSIRMEPVFMILGQSAATAAVHAIEDGVAVQDVSYEKLRERLIADGQVLKFDTPAGKGLDPKQVAGVLVDDSAARFEGVWKSSEANTPFFLHGYRHDNKVGDGSCRVTFRAELPAGRYDVQIAYSPNTNRASNVPVQFGGEDPNVSVRLDQRRPPSVDGVFESVGTIDLTKDQMAEVTISNEGTDGYVIADAVRWIRTD</sequence>
<reference evidence="8 9" key="1">
    <citation type="submission" date="2019-08" db="EMBL/GenBank/DDBJ databases">
        <authorList>
            <person name="Dhanesh K."/>
            <person name="Kumar G."/>
            <person name="Sasikala C."/>
            <person name="Venkata Ramana C."/>
        </authorList>
    </citation>
    <scope>NUCLEOTIDE SEQUENCE [LARGE SCALE GENOMIC DNA]</scope>
    <source>
        <strain evidence="8 9">JC645</strain>
    </source>
</reference>
<protein>
    <submittedName>
        <fullName evidence="8">FAD-dependent oxidoreductase</fullName>
    </submittedName>
</protein>